<protein>
    <recommendedName>
        <fullName evidence="2">DUF2695 domain-containing protein</fullName>
    </recommendedName>
</protein>
<dbReference type="AlphaFoldDB" id="Q99IY2"/>
<dbReference type="InterPro" id="IPR024248">
    <property type="entry name" value="DUF2695"/>
</dbReference>
<evidence type="ECO:0008006" key="2">
    <source>
        <dbReference type="Google" id="ProtNLM"/>
    </source>
</evidence>
<sequence length="104" mass="11783">MASKISKDGHKVIRDALRLMERRDAEARLPASKSYLKELFDWVDAKLEEEGCDHTLKHTASFLRHRSLPDKEVVAWLGEEGGYCDCEVAANAGGRFREMFSGEI</sequence>
<dbReference type="Pfam" id="PF10905">
    <property type="entry name" value="DUF2695"/>
    <property type="match status" value="1"/>
</dbReference>
<name>Q99IY2_9BACT</name>
<accession>Q99IY2</accession>
<dbReference type="EMBL" id="AF265275">
    <property type="protein sequence ID" value="AAK01340.1"/>
    <property type="molecule type" value="Genomic_DNA"/>
</dbReference>
<reference evidence="1" key="1">
    <citation type="journal article" date="2001" name="Appl. Environ. Microbiol.">
        <title>Gene cassette PCR: sequence-independent recovery of entire genes from environmental DNA.</title>
        <authorList>
            <person name="Stokes H.W."/>
            <person name="Holmes A.J."/>
            <person name="Nield B.S."/>
            <person name="Holley M.P."/>
            <person name="Nevalainen K.M."/>
            <person name="Mabbutt B.C."/>
            <person name="Gillings M.R."/>
        </authorList>
    </citation>
    <scope>NUCLEOTIDE SEQUENCE</scope>
</reference>
<evidence type="ECO:0000313" key="1">
    <source>
        <dbReference type="EMBL" id="AAK01340.1"/>
    </source>
</evidence>
<proteinExistence type="predicted"/>
<organism evidence="1">
    <name type="scientific">uncultured bacterium Pu8</name>
    <dbReference type="NCBI Taxonomy" id="139003"/>
    <lineage>
        <taxon>Bacteria</taxon>
        <taxon>environmental samples</taxon>
    </lineage>
</organism>